<evidence type="ECO:0000313" key="2">
    <source>
        <dbReference type="EMBL" id="THU52838.1"/>
    </source>
</evidence>
<dbReference type="Proteomes" id="UP000317650">
    <property type="component" value="Chromosome 10"/>
</dbReference>
<protein>
    <submittedName>
        <fullName evidence="2">Uncharacterized protein</fullName>
    </submittedName>
</protein>
<feature type="compositionally biased region" description="Basic and acidic residues" evidence="1">
    <location>
        <begin position="1"/>
        <end position="17"/>
    </location>
</feature>
<evidence type="ECO:0000313" key="3">
    <source>
        <dbReference type="Proteomes" id="UP000317650"/>
    </source>
</evidence>
<name>A0A4S8IVH4_MUSBA</name>
<reference evidence="2 3" key="1">
    <citation type="journal article" date="2019" name="Nat. Plants">
        <title>Genome sequencing of Musa balbisiana reveals subgenome evolution and function divergence in polyploid bananas.</title>
        <authorList>
            <person name="Yao X."/>
        </authorList>
    </citation>
    <scope>NUCLEOTIDE SEQUENCE [LARGE SCALE GENOMIC DNA]</scope>
    <source>
        <strain evidence="3">cv. DH-PKW</strain>
        <tissue evidence="2">Leaves</tissue>
    </source>
</reference>
<dbReference type="EMBL" id="PYDT01000008">
    <property type="protein sequence ID" value="THU52838.1"/>
    <property type="molecule type" value="Genomic_DNA"/>
</dbReference>
<keyword evidence="3" id="KW-1185">Reference proteome</keyword>
<gene>
    <name evidence="2" type="ORF">C4D60_Mb10t08140</name>
</gene>
<sequence>MQDRRRGNQERVDERTADGGGITVLKYPGRKEEDDDVAAEGFTFFRPTNSSMDDVEEEAEDEEVFLLSIGPNMPRRRRKMSARPLG</sequence>
<comment type="caution">
    <text evidence="2">The sequence shown here is derived from an EMBL/GenBank/DDBJ whole genome shotgun (WGS) entry which is preliminary data.</text>
</comment>
<dbReference type="AlphaFoldDB" id="A0A4S8IVH4"/>
<evidence type="ECO:0000256" key="1">
    <source>
        <dbReference type="SAM" id="MobiDB-lite"/>
    </source>
</evidence>
<feature type="region of interest" description="Disordered" evidence="1">
    <location>
        <begin position="1"/>
        <end position="33"/>
    </location>
</feature>
<organism evidence="2 3">
    <name type="scientific">Musa balbisiana</name>
    <name type="common">Banana</name>
    <dbReference type="NCBI Taxonomy" id="52838"/>
    <lineage>
        <taxon>Eukaryota</taxon>
        <taxon>Viridiplantae</taxon>
        <taxon>Streptophyta</taxon>
        <taxon>Embryophyta</taxon>
        <taxon>Tracheophyta</taxon>
        <taxon>Spermatophyta</taxon>
        <taxon>Magnoliopsida</taxon>
        <taxon>Liliopsida</taxon>
        <taxon>Zingiberales</taxon>
        <taxon>Musaceae</taxon>
        <taxon>Musa</taxon>
    </lineage>
</organism>
<accession>A0A4S8IVH4</accession>
<proteinExistence type="predicted"/>